<evidence type="ECO:0000256" key="10">
    <source>
        <dbReference type="ARBA" id="ARBA00023237"/>
    </source>
</evidence>
<dbReference type="InterPro" id="IPR033900">
    <property type="entry name" value="Gram_neg_porin_domain"/>
</dbReference>
<evidence type="ECO:0000256" key="7">
    <source>
        <dbReference type="ARBA" id="ARBA00023065"/>
    </source>
</evidence>
<keyword evidence="9" id="KW-0472">Membrane</keyword>
<dbReference type="PANTHER" id="PTHR34501:SF9">
    <property type="entry name" value="MAJOR OUTER MEMBRANE PROTEIN P.IA"/>
    <property type="match status" value="1"/>
</dbReference>
<dbReference type="GO" id="GO:0015288">
    <property type="term" value="F:porin activity"/>
    <property type="evidence" value="ECO:0007669"/>
    <property type="project" value="UniProtKB-KW"/>
</dbReference>
<keyword evidence="5" id="KW-0812">Transmembrane</keyword>
<evidence type="ECO:0000256" key="6">
    <source>
        <dbReference type="ARBA" id="ARBA00022729"/>
    </source>
</evidence>
<evidence type="ECO:0000256" key="8">
    <source>
        <dbReference type="ARBA" id="ARBA00023114"/>
    </source>
</evidence>
<accession>A0AA48GUT3</accession>
<evidence type="ECO:0000259" key="12">
    <source>
        <dbReference type="Pfam" id="PF13609"/>
    </source>
</evidence>
<protein>
    <submittedName>
        <fullName evidence="13">Porin</fullName>
    </submittedName>
</protein>
<dbReference type="CDD" id="cd00342">
    <property type="entry name" value="gram_neg_porins"/>
    <property type="match status" value="1"/>
</dbReference>
<evidence type="ECO:0000313" key="14">
    <source>
        <dbReference type="Proteomes" id="UP001228113"/>
    </source>
</evidence>
<dbReference type="RefSeq" id="WP_316411195.1">
    <property type="nucleotide sequence ID" value="NZ_AP027081.1"/>
</dbReference>
<dbReference type="InterPro" id="IPR023614">
    <property type="entry name" value="Porin_dom_sf"/>
</dbReference>
<evidence type="ECO:0000256" key="2">
    <source>
        <dbReference type="ARBA" id="ARBA00011233"/>
    </source>
</evidence>
<keyword evidence="7" id="KW-0406">Ion transport</keyword>
<feature type="domain" description="Porin" evidence="12">
    <location>
        <begin position="9"/>
        <end position="409"/>
    </location>
</feature>
<sequence length="436" mass="45234">MKRLPALLLCAGLPALAQAPANPLSIATDAFSATLYGLLDAGVGYMPHSLNWDGTLPPSTAPVALTGRKAVFGMFAGGVSQSRWGIRASADLGGGWKAIAHLEACLVGTSGVVGNSAVGLASNTALGPGWAGDSAVNNQLFARACYAGVSSERYGTLTFGRNISLMMENAVAYDPLGAAQLFSPLGFSGTYGGGGSTEQSRVDSSLKYKVRLGAFNLGALYKFGNVAGAPGAQSGIQANAGYERGPLGLQVSYQASQDAFALGSPNGTTQPLGTVVATAFDTASWMANLKYGFGPVTLKAGYQRLTYTNPSHPVEDQALDSLFSVLIAKPVNVTRYANGARKLNVTWLGGSWDATSRLVVQAAVYHVDQNDHSGGNPIASAKHGTSRYVSVLVDYRITRRFEVYAGHMGNEASGGMAIPGCYTTNGLTGVGFRFAF</sequence>
<name>A0AA48GUT3_9BACT</name>
<keyword evidence="4" id="KW-1134">Transmembrane beta strand</keyword>
<dbReference type="InterPro" id="IPR050298">
    <property type="entry name" value="Gram-neg_bact_OMP"/>
</dbReference>
<evidence type="ECO:0000313" key="13">
    <source>
        <dbReference type="EMBL" id="BDU76015.1"/>
    </source>
</evidence>
<gene>
    <name evidence="13" type="ORF">METESE_09730</name>
</gene>
<evidence type="ECO:0000256" key="9">
    <source>
        <dbReference type="ARBA" id="ARBA00023136"/>
    </source>
</evidence>
<comment type="subcellular location">
    <subcellularLocation>
        <location evidence="1">Cell outer membrane</location>
        <topology evidence="1">Multi-pass membrane protein</topology>
    </subcellularLocation>
</comment>
<keyword evidence="10" id="KW-0998">Cell outer membrane</keyword>
<dbReference type="Gene3D" id="2.40.160.10">
    <property type="entry name" value="Porin"/>
    <property type="match status" value="1"/>
</dbReference>
<dbReference type="GO" id="GO:0009279">
    <property type="term" value="C:cell outer membrane"/>
    <property type="evidence" value="ECO:0007669"/>
    <property type="project" value="UniProtKB-SubCell"/>
</dbReference>
<dbReference type="EMBL" id="AP027081">
    <property type="protein sequence ID" value="BDU76015.1"/>
    <property type="molecule type" value="Genomic_DNA"/>
</dbReference>
<feature type="signal peptide" evidence="11">
    <location>
        <begin position="1"/>
        <end position="17"/>
    </location>
</feature>
<feature type="chain" id="PRO_5041254503" evidence="11">
    <location>
        <begin position="18"/>
        <end position="436"/>
    </location>
</feature>
<dbReference type="AlphaFoldDB" id="A0AA48GUT3"/>
<keyword evidence="6 11" id="KW-0732">Signal</keyword>
<evidence type="ECO:0000256" key="4">
    <source>
        <dbReference type="ARBA" id="ARBA00022452"/>
    </source>
</evidence>
<organism evidence="13 14">
    <name type="scientific">Mesoterricola sediminis</name>
    <dbReference type="NCBI Taxonomy" id="2927980"/>
    <lineage>
        <taxon>Bacteria</taxon>
        <taxon>Pseudomonadati</taxon>
        <taxon>Acidobacteriota</taxon>
        <taxon>Holophagae</taxon>
        <taxon>Holophagales</taxon>
        <taxon>Holophagaceae</taxon>
        <taxon>Mesoterricola</taxon>
    </lineage>
</organism>
<comment type="subunit">
    <text evidence="2">Homotrimer.</text>
</comment>
<reference evidence="13" key="1">
    <citation type="journal article" date="2023" name="Int. J. Syst. Evol. Microbiol.">
        <title>Mesoterricola silvestris gen. nov., sp. nov., Mesoterricola sediminis sp. nov., Geothrix oryzae sp. nov., Geothrix edaphica sp. nov., Geothrix rubra sp. nov., and Geothrix limicola sp. nov., six novel members of Acidobacteriota isolated from soils.</title>
        <authorList>
            <person name="Itoh H."/>
            <person name="Sugisawa Y."/>
            <person name="Mise K."/>
            <person name="Xu Z."/>
            <person name="Kuniyasu M."/>
            <person name="Ushijima N."/>
            <person name="Kawano K."/>
            <person name="Kobayashi E."/>
            <person name="Shiratori Y."/>
            <person name="Masuda Y."/>
            <person name="Senoo K."/>
        </authorList>
    </citation>
    <scope>NUCLEOTIDE SEQUENCE</scope>
    <source>
        <strain evidence="13">W786</strain>
    </source>
</reference>
<dbReference type="GO" id="GO:0006811">
    <property type="term" value="P:monoatomic ion transport"/>
    <property type="evidence" value="ECO:0007669"/>
    <property type="project" value="UniProtKB-KW"/>
</dbReference>
<dbReference type="PANTHER" id="PTHR34501">
    <property type="entry name" value="PROTEIN YDDL-RELATED"/>
    <property type="match status" value="1"/>
</dbReference>
<proteinExistence type="predicted"/>
<dbReference type="Pfam" id="PF13609">
    <property type="entry name" value="Porin_4"/>
    <property type="match status" value="1"/>
</dbReference>
<evidence type="ECO:0000256" key="5">
    <source>
        <dbReference type="ARBA" id="ARBA00022692"/>
    </source>
</evidence>
<evidence type="ECO:0000256" key="3">
    <source>
        <dbReference type="ARBA" id="ARBA00022448"/>
    </source>
</evidence>
<dbReference type="SUPFAM" id="SSF56935">
    <property type="entry name" value="Porins"/>
    <property type="match status" value="1"/>
</dbReference>
<keyword evidence="14" id="KW-1185">Reference proteome</keyword>
<dbReference type="KEGG" id="msea:METESE_09730"/>
<dbReference type="GO" id="GO:0046930">
    <property type="term" value="C:pore complex"/>
    <property type="evidence" value="ECO:0007669"/>
    <property type="project" value="UniProtKB-KW"/>
</dbReference>
<evidence type="ECO:0000256" key="1">
    <source>
        <dbReference type="ARBA" id="ARBA00004571"/>
    </source>
</evidence>
<dbReference type="Proteomes" id="UP001228113">
    <property type="component" value="Chromosome"/>
</dbReference>
<keyword evidence="8" id="KW-0626">Porin</keyword>
<keyword evidence="3" id="KW-0813">Transport</keyword>
<evidence type="ECO:0000256" key="11">
    <source>
        <dbReference type="SAM" id="SignalP"/>
    </source>
</evidence>